<keyword evidence="2" id="KW-1185">Reference proteome</keyword>
<dbReference type="AlphaFoldDB" id="A0A133V0A8"/>
<reference evidence="1 2" key="1">
    <citation type="journal article" date="2016" name="Sci. Rep.">
        <title>Metabolic traits of an uncultured archaeal lineage -MSBL1- from brine pools of the Red Sea.</title>
        <authorList>
            <person name="Mwirichia R."/>
            <person name="Alam I."/>
            <person name="Rashid M."/>
            <person name="Vinu M."/>
            <person name="Ba-Alawi W."/>
            <person name="Anthony Kamau A."/>
            <person name="Kamanda Ngugi D."/>
            <person name="Goker M."/>
            <person name="Klenk H.P."/>
            <person name="Bajic V."/>
            <person name="Stingl U."/>
        </authorList>
    </citation>
    <scope>NUCLEOTIDE SEQUENCE [LARGE SCALE GENOMIC DNA]</scope>
    <source>
        <strain evidence="1">SCGC-AAA261C02</strain>
    </source>
</reference>
<name>A0A133V0A8_9EURY</name>
<organism evidence="1 2">
    <name type="scientific">candidate division MSBL1 archaeon SCGC-AAA261C02</name>
    <dbReference type="NCBI Taxonomy" id="1698272"/>
    <lineage>
        <taxon>Archaea</taxon>
        <taxon>Methanobacteriati</taxon>
        <taxon>Methanobacteriota</taxon>
        <taxon>candidate division MSBL1</taxon>
    </lineage>
</organism>
<accession>A0A133V0A8</accession>
<protein>
    <submittedName>
        <fullName evidence="1">Uncharacterized protein</fullName>
    </submittedName>
</protein>
<dbReference type="Proteomes" id="UP000070520">
    <property type="component" value="Unassembled WGS sequence"/>
</dbReference>
<gene>
    <name evidence="1" type="ORF">AKJ42_02280</name>
</gene>
<comment type="caution">
    <text evidence="1">The sequence shown here is derived from an EMBL/GenBank/DDBJ whole genome shotgun (WGS) entry which is preliminary data.</text>
</comment>
<sequence length="94" mass="10535">MTSTTRRIGTQPLEEKLAPVNETTWKMIQERWNDIRSACPDRHDGRCVITGRVCTPESCPKLGRQVELSQFVEGQLEGRQAEDAGGEIAHWAGI</sequence>
<evidence type="ECO:0000313" key="2">
    <source>
        <dbReference type="Proteomes" id="UP000070520"/>
    </source>
</evidence>
<evidence type="ECO:0000313" key="1">
    <source>
        <dbReference type="EMBL" id="KXA99862.1"/>
    </source>
</evidence>
<dbReference type="EMBL" id="LHXW01000021">
    <property type="protein sequence ID" value="KXA99862.1"/>
    <property type="molecule type" value="Genomic_DNA"/>
</dbReference>
<proteinExistence type="predicted"/>